<gene>
    <name evidence="2" type="ORF">FSP39_013818</name>
</gene>
<evidence type="ECO:0000259" key="1">
    <source>
        <dbReference type="Pfam" id="PF16026"/>
    </source>
</evidence>
<comment type="caution">
    <text evidence="2">The sequence shown here is derived from an EMBL/GenBank/DDBJ whole genome shotgun (WGS) entry which is preliminary data.</text>
</comment>
<name>A0AA88Y4A1_PINIB</name>
<keyword evidence="3" id="KW-1185">Reference proteome</keyword>
<sequence>IKSLEDYCDALVQQAWLMRVQDPPMVMCFAKKGEDFRRDEFKEYNKKGKTTKLCVWPSVRLHTDGHLVSKGHVLPV</sequence>
<evidence type="ECO:0000313" key="3">
    <source>
        <dbReference type="Proteomes" id="UP001186944"/>
    </source>
</evidence>
<dbReference type="Proteomes" id="UP001186944">
    <property type="component" value="Unassembled WGS sequence"/>
</dbReference>
<reference evidence="2" key="1">
    <citation type="submission" date="2019-08" db="EMBL/GenBank/DDBJ databases">
        <title>The improved chromosome-level genome for the pearl oyster Pinctada fucata martensii using PacBio sequencing and Hi-C.</title>
        <authorList>
            <person name="Zheng Z."/>
        </authorList>
    </citation>
    <scope>NUCLEOTIDE SEQUENCE</scope>
    <source>
        <strain evidence="2">ZZ-2019</strain>
        <tissue evidence="2">Adductor muscle</tissue>
    </source>
</reference>
<feature type="non-terminal residue" evidence="2">
    <location>
        <position position="1"/>
    </location>
</feature>
<organism evidence="2 3">
    <name type="scientific">Pinctada imbricata</name>
    <name type="common">Atlantic pearl-oyster</name>
    <name type="synonym">Pinctada martensii</name>
    <dbReference type="NCBI Taxonomy" id="66713"/>
    <lineage>
        <taxon>Eukaryota</taxon>
        <taxon>Metazoa</taxon>
        <taxon>Spiralia</taxon>
        <taxon>Lophotrochozoa</taxon>
        <taxon>Mollusca</taxon>
        <taxon>Bivalvia</taxon>
        <taxon>Autobranchia</taxon>
        <taxon>Pteriomorphia</taxon>
        <taxon>Pterioida</taxon>
        <taxon>Pterioidea</taxon>
        <taxon>Pteriidae</taxon>
        <taxon>Pinctada</taxon>
    </lineage>
</organism>
<dbReference type="AlphaFoldDB" id="A0AA88Y4A1"/>
<dbReference type="Pfam" id="PF16026">
    <property type="entry name" value="MIEAP"/>
    <property type="match status" value="1"/>
</dbReference>
<accession>A0AA88Y4A1</accession>
<dbReference type="InterPro" id="IPR031981">
    <property type="entry name" value="MIEAP_C"/>
</dbReference>
<proteinExistence type="predicted"/>
<dbReference type="EMBL" id="VSWD01000009">
    <property type="protein sequence ID" value="KAK3093299.1"/>
    <property type="molecule type" value="Genomic_DNA"/>
</dbReference>
<evidence type="ECO:0000313" key="2">
    <source>
        <dbReference type="EMBL" id="KAK3093299.1"/>
    </source>
</evidence>
<feature type="domain" description="Mitochondria-eating protein C-terminal" evidence="1">
    <location>
        <begin position="3"/>
        <end position="74"/>
    </location>
</feature>
<protein>
    <recommendedName>
        <fullName evidence="1">Mitochondria-eating protein C-terminal domain-containing protein</fullName>
    </recommendedName>
</protein>